<proteinExistence type="predicted"/>
<evidence type="ECO:0000256" key="8">
    <source>
        <dbReference type="SAM" id="MobiDB-lite"/>
    </source>
</evidence>
<dbReference type="GO" id="GO:0015271">
    <property type="term" value="F:outward rectifier potassium channel activity"/>
    <property type="evidence" value="ECO:0007669"/>
    <property type="project" value="TreeGrafter"/>
</dbReference>
<gene>
    <name evidence="11" type="ORF">EAT49_00845</name>
</gene>
<dbReference type="AlphaFoldDB" id="A0A3N2R993"/>
<sequence length="121" mass="13654">MTGRRALLLVLIVILVVAGSTVFFRHVEGWTWLESYFFTVVTLSTVGYGNLIPATALGKIATTVLIFFGIAVVVVAIQQLGQFAIIRKAETRRTLRRAEAERQKRHDRQQARQKPADEDDR</sequence>
<evidence type="ECO:0000256" key="9">
    <source>
        <dbReference type="SAM" id="Phobius"/>
    </source>
</evidence>
<evidence type="ECO:0000256" key="4">
    <source>
        <dbReference type="ARBA" id="ARBA00022989"/>
    </source>
</evidence>
<feature type="transmembrane region" description="Helical" evidence="9">
    <location>
        <begin position="64"/>
        <end position="86"/>
    </location>
</feature>
<protein>
    <submittedName>
        <fullName evidence="11">Two pore domain potassium channel family protein</fullName>
    </submittedName>
</protein>
<evidence type="ECO:0000259" key="10">
    <source>
        <dbReference type="Pfam" id="PF07885"/>
    </source>
</evidence>
<evidence type="ECO:0000256" key="3">
    <source>
        <dbReference type="ARBA" id="ARBA00022692"/>
    </source>
</evidence>
<feature type="transmembrane region" description="Helical" evidence="9">
    <location>
        <begin position="6"/>
        <end position="24"/>
    </location>
</feature>
<comment type="caution">
    <text evidence="11">The sequence shown here is derived from an EMBL/GenBank/DDBJ whole genome shotgun (WGS) entry which is preliminary data.</text>
</comment>
<keyword evidence="6 9" id="KW-0472">Membrane</keyword>
<evidence type="ECO:0000256" key="5">
    <source>
        <dbReference type="ARBA" id="ARBA00023065"/>
    </source>
</evidence>
<feature type="domain" description="Potassium channel" evidence="10">
    <location>
        <begin position="12"/>
        <end position="84"/>
    </location>
</feature>
<dbReference type="InterPro" id="IPR013099">
    <property type="entry name" value="K_chnl_dom"/>
</dbReference>
<evidence type="ECO:0000256" key="7">
    <source>
        <dbReference type="ARBA" id="ARBA00023303"/>
    </source>
</evidence>
<dbReference type="PANTHER" id="PTHR11003">
    <property type="entry name" value="POTASSIUM CHANNEL, SUBFAMILY K"/>
    <property type="match status" value="1"/>
</dbReference>
<dbReference type="EMBL" id="RDRB01000001">
    <property type="protein sequence ID" value="ROU03983.1"/>
    <property type="molecule type" value="Genomic_DNA"/>
</dbReference>
<dbReference type="Proteomes" id="UP000268016">
    <property type="component" value="Unassembled WGS sequence"/>
</dbReference>
<dbReference type="Pfam" id="PF07885">
    <property type="entry name" value="Ion_trans_2"/>
    <property type="match status" value="1"/>
</dbReference>
<feature type="transmembrane region" description="Helical" evidence="9">
    <location>
        <begin position="36"/>
        <end position="58"/>
    </location>
</feature>
<feature type="region of interest" description="Disordered" evidence="8">
    <location>
        <begin position="97"/>
        <end position="121"/>
    </location>
</feature>
<accession>A0A3N2R993</accession>
<name>A0A3N2R993_9RHOB</name>
<organism evidence="11 12">
    <name type="scientific">Histidinibacterium lentulum</name>
    <dbReference type="NCBI Taxonomy" id="2480588"/>
    <lineage>
        <taxon>Bacteria</taxon>
        <taxon>Pseudomonadati</taxon>
        <taxon>Pseudomonadota</taxon>
        <taxon>Alphaproteobacteria</taxon>
        <taxon>Rhodobacterales</taxon>
        <taxon>Paracoccaceae</taxon>
        <taxon>Histidinibacterium</taxon>
    </lineage>
</organism>
<keyword evidence="4 9" id="KW-1133">Transmembrane helix</keyword>
<keyword evidence="7 11" id="KW-0407">Ion channel</keyword>
<dbReference type="GO" id="GO:0022841">
    <property type="term" value="F:potassium ion leak channel activity"/>
    <property type="evidence" value="ECO:0007669"/>
    <property type="project" value="TreeGrafter"/>
</dbReference>
<dbReference type="OrthoDB" id="9799090at2"/>
<dbReference type="RefSeq" id="WP_123640340.1">
    <property type="nucleotide sequence ID" value="NZ_ML119081.1"/>
</dbReference>
<dbReference type="InterPro" id="IPR003280">
    <property type="entry name" value="2pore_dom_K_chnl"/>
</dbReference>
<dbReference type="Gene3D" id="1.10.287.70">
    <property type="match status" value="1"/>
</dbReference>
<comment type="subcellular location">
    <subcellularLocation>
        <location evidence="1">Membrane</location>
        <topology evidence="1">Multi-pass membrane protein</topology>
    </subcellularLocation>
</comment>
<evidence type="ECO:0000256" key="6">
    <source>
        <dbReference type="ARBA" id="ARBA00023136"/>
    </source>
</evidence>
<evidence type="ECO:0000256" key="2">
    <source>
        <dbReference type="ARBA" id="ARBA00022448"/>
    </source>
</evidence>
<evidence type="ECO:0000313" key="11">
    <source>
        <dbReference type="EMBL" id="ROU03983.1"/>
    </source>
</evidence>
<reference evidence="11 12" key="1">
    <citation type="submission" date="2018-10" db="EMBL/GenBank/DDBJ databases">
        <title>Histidinibacterium lentulum gen. nov., sp. nov., a marine bacterium from the culture broth of Picochlorum sp. 122.</title>
        <authorList>
            <person name="Wang G."/>
        </authorList>
    </citation>
    <scope>NUCLEOTIDE SEQUENCE [LARGE SCALE GENOMIC DNA]</scope>
    <source>
        <strain evidence="11 12">B17</strain>
    </source>
</reference>
<dbReference type="SUPFAM" id="SSF81324">
    <property type="entry name" value="Voltage-gated potassium channels"/>
    <property type="match status" value="1"/>
</dbReference>
<evidence type="ECO:0000256" key="1">
    <source>
        <dbReference type="ARBA" id="ARBA00004141"/>
    </source>
</evidence>
<keyword evidence="5" id="KW-0406">Ion transport</keyword>
<keyword evidence="3 9" id="KW-0812">Transmembrane</keyword>
<dbReference type="GO" id="GO:0030322">
    <property type="term" value="P:stabilization of membrane potential"/>
    <property type="evidence" value="ECO:0007669"/>
    <property type="project" value="TreeGrafter"/>
</dbReference>
<keyword evidence="2" id="KW-0813">Transport</keyword>
<keyword evidence="12" id="KW-1185">Reference proteome</keyword>
<dbReference type="GO" id="GO:0005886">
    <property type="term" value="C:plasma membrane"/>
    <property type="evidence" value="ECO:0007669"/>
    <property type="project" value="TreeGrafter"/>
</dbReference>
<dbReference type="PANTHER" id="PTHR11003:SF291">
    <property type="entry name" value="IP11374P"/>
    <property type="match status" value="1"/>
</dbReference>
<evidence type="ECO:0000313" key="12">
    <source>
        <dbReference type="Proteomes" id="UP000268016"/>
    </source>
</evidence>